<reference evidence="1 2" key="1">
    <citation type="submission" date="2007-11" db="EMBL/GenBank/DDBJ databases">
        <title>Complete sequence of plasmid1 pS19501 of Shewanella baltica OS195.</title>
        <authorList>
            <consortium name="US DOE Joint Genome Institute"/>
            <person name="Copeland A."/>
            <person name="Lucas S."/>
            <person name="Lapidus A."/>
            <person name="Barry K."/>
            <person name="Glavina del Rio T."/>
            <person name="Dalin E."/>
            <person name="Tice H."/>
            <person name="Pitluck S."/>
            <person name="Chain P."/>
            <person name="Malfatti S."/>
            <person name="Shin M."/>
            <person name="Vergez L."/>
            <person name="Schmutz J."/>
            <person name="Larimer F."/>
            <person name="Land M."/>
            <person name="Hauser L."/>
            <person name="Kyrpides N."/>
            <person name="Kim E."/>
            <person name="Brettar I."/>
            <person name="Rodrigues J."/>
            <person name="Konstantinidis K."/>
            <person name="Klappenbach J."/>
            <person name="Hofle M."/>
            <person name="Tiedje J."/>
            <person name="Richardson P."/>
        </authorList>
    </citation>
    <scope>NUCLEOTIDE SEQUENCE [LARGE SCALE GENOMIC DNA]</scope>
    <source>
        <strain evidence="2">OS195</strain>
        <plasmid evidence="2">Plasmid pS19501</plasmid>
    </source>
</reference>
<proteinExistence type="predicted"/>
<dbReference type="RefSeq" id="WP_011979537.1">
    <property type="nucleotide sequence ID" value="NC_009998.1"/>
</dbReference>
<gene>
    <name evidence="1" type="ordered locus">Sbal195_4545</name>
</gene>
<dbReference type="Proteomes" id="UP000000770">
    <property type="component" value="Plasmid pS19501"/>
</dbReference>
<keyword evidence="1" id="KW-0614">Plasmid</keyword>
<protein>
    <submittedName>
        <fullName evidence="1">Uncharacterized protein</fullName>
    </submittedName>
</protein>
<organism evidence="1 2">
    <name type="scientific">Shewanella baltica (strain OS195)</name>
    <dbReference type="NCBI Taxonomy" id="399599"/>
    <lineage>
        <taxon>Bacteria</taxon>
        <taxon>Pseudomonadati</taxon>
        <taxon>Pseudomonadota</taxon>
        <taxon>Gammaproteobacteria</taxon>
        <taxon>Alteromonadales</taxon>
        <taxon>Shewanellaceae</taxon>
        <taxon>Shewanella</taxon>
    </lineage>
</organism>
<dbReference type="GeneID" id="11779967"/>
<sequence length="76" mass="9056">MMNKNTANDDGQDHHWPVPQLRIKVTKLMSQFQYNQIEKARLIDLPMIPSGLLIQWLVTKPDWLQQRVFKQLTLQQ</sequence>
<evidence type="ECO:0000313" key="2">
    <source>
        <dbReference type="Proteomes" id="UP000000770"/>
    </source>
</evidence>
<evidence type="ECO:0000313" key="1">
    <source>
        <dbReference type="EMBL" id="ABX51702.1"/>
    </source>
</evidence>
<name>A9L6C0_SHEB9</name>
<dbReference type="AlphaFoldDB" id="A9L6C0"/>
<dbReference type="EMBL" id="CP000892">
    <property type="protein sequence ID" value="ABX51702.1"/>
    <property type="molecule type" value="Genomic_DNA"/>
</dbReference>
<accession>A9L6C0</accession>
<dbReference type="KEGG" id="sbn:Sbal195_4545"/>
<geneLocation type="plasmid" evidence="1 2">
    <name>pS19501</name>
</geneLocation>
<dbReference type="HOGENOM" id="CLU_2669019_0_0_6"/>